<dbReference type="EMBL" id="SJPJ01000001">
    <property type="protein sequence ID" value="TWT79449.1"/>
    <property type="molecule type" value="Genomic_DNA"/>
</dbReference>
<reference evidence="1 2" key="1">
    <citation type="submission" date="2019-02" db="EMBL/GenBank/DDBJ databases">
        <title>Deep-cultivation of Planctomycetes and their phenomic and genomic characterization uncovers novel biology.</title>
        <authorList>
            <person name="Wiegand S."/>
            <person name="Jogler M."/>
            <person name="Boedeker C."/>
            <person name="Pinto D."/>
            <person name="Vollmers J."/>
            <person name="Rivas-Marin E."/>
            <person name="Kohn T."/>
            <person name="Peeters S.H."/>
            <person name="Heuer A."/>
            <person name="Rast P."/>
            <person name="Oberbeckmann S."/>
            <person name="Bunk B."/>
            <person name="Jeske O."/>
            <person name="Meyerdierks A."/>
            <person name="Storesund J.E."/>
            <person name="Kallscheuer N."/>
            <person name="Luecker S."/>
            <person name="Lage O.M."/>
            <person name="Pohl T."/>
            <person name="Merkel B.J."/>
            <person name="Hornburger P."/>
            <person name="Mueller R.-W."/>
            <person name="Bruemmer F."/>
            <person name="Labrenz M."/>
            <person name="Spormann A.M."/>
            <person name="Op Den Camp H."/>
            <person name="Overmann J."/>
            <person name="Amann R."/>
            <person name="Jetten M.S.M."/>
            <person name="Mascher T."/>
            <person name="Medema M.H."/>
            <person name="Devos D.P."/>
            <person name="Kaster A.-K."/>
            <person name="Ovreas L."/>
            <person name="Rohde M."/>
            <person name="Galperin M.Y."/>
            <person name="Jogler C."/>
        </authorList>
    </citation>
    <scope>NUCLEOTIDE SEQUENCE [LARGE SCALE GENOMIC DNA]</scope>
    <source>
        <strain evidence="1 2">CA13</strain>
    </source>
</reference>
<proteinExistence type="predicted"/>
<evidence type="ECO:0000313" key="1">
    <source>
        <dbReference type="EMBL" id="TWT79449.1"/>
    </source>
</evidence>
<sequence>MLGSDIRHRIVQSYGDSKSVQCDSRCLVAIQNRDATTQVVENNGVAQLG</sequence>
<dbReference type="Proteomes" id="UP000315010">
    <property type="component" value="Unassembled WGS sequence"/>
</dbReference>
<accession>A0A5C5YWK3</accession>
<dbReference type="AlphaFoldDB" id="A0A5C5YWK3"/>
<protein>
    <submittedName>
        <fullName evidence="1">Uncharacterized protein</fullName>
    </submittedName>
</protein>
<gene>
    <name evidence="1" type="ORF">CA13_08500</name>
</gene>
<keyword evidence="2" id="KW-1185">Reference proteome</keyword>
<comment type="caution">
    <text evidence="1">The sequence shown here is derived from an EMBL/GenBank/DDBJ whole genome shotgun (WGS) entry which is preliminary data.</text>
</comment>
<organism evidence="1 2">
    <name type="scientific">Novipirellula herctigrandis</name>
    <dbReference type="NCBI Taxonomy" id="2527986"/>
    <lineage>
        <taxon>Bacteria</taxon>
        <taxon>Pseudomonadati</taxon>
        <taxon>Planctomycetota</taxon>
        <taxon>Planctomycetia</taxon>
        <taxon>Pirellulales</taxon>
        <taxon>Pirellulaceae</taxon>
        <taxon>Novipirellula</taxon>
    </lineage>
</organism>
<name>A0A5C5YWK3_9BACT</name>
<evidence type="ECO:0000313" key="2">
    <source>
        <dbReference type="Proteomes" id="UP000315010"/>
    </source>
</evidence>